<organism evidence="2 3">
    <name type="scientific">Panaeolus cyanescens</name>
    <dbReference type="NCBI Taxonomy" id="181874"/>
    <lineage>
        <taxon>Eukaryota</taxon>
        <taxon>Fungi</taxon>
        <taxon>Dikarya</taxon>
        <taxon>Basidiomycota</taxon>
        <taxon>Agaricomycotina</taxon>
        <taxon>Agaricomycetes</taxon>
        <taxon>Agaricomycetidae</taxon>
        <taxon>Agaricales</taxon>
        <taxon>Agaricineae</taxon>
        <taxon>Galeropsidaceae</taxon>
        <taxon>Panaeolus</taxon>
    </lineage>
</organism>
<evidence type="ECO:0000313" key="2">
    <source>
        <dbReference type="EMBL" id="PPQ98719.1"/>
    </source>
</evidence>
<keyword evidence="3" id="KW-1185">Reference proteome</keyword>
<proteinExistence type="predicted"/>
<comment type="caution">
    <text evidence="2">The sequence shown here is derived from an EMBL/GenBank/DDBJ whole genome shotgun (WGS) entry which is preliminary data.</text>
</comment>
<evidence type="ECO:0000256" key="1">
    <source>
        <dbReference type="SAM" id="MobiDB-lite"/>
    </source>
</evidence>
<gene>
    <name evidence="2" type="ORF">CVT24_003427</name>
</gene>
<name>A0A409Y6W8_9AGAR</name>
<evidence type="ECO:0000313" key="3">
    <source>
        <dbReference type="Proteomes" id="UP000284842"/>
    </source>
</evidence>
<accession>A0A409Y6W8</accession>
<dbReference type="STRING" id="181874.A0A409Y6W8"/>
<dbReference type="OrthoDB" id="3270336at2759"/>
<dbReference type="EMBL" id="NHTK01001378">
    <property type="protein sequence ID" value="PPQ98719.1"/>
    <property type="molecule type" value="Genomic_DNA"/>
</dbReference>
<protein>
    <submittedName>
        <fullName evidence="2">Uncharacterized protein</fullName>
    </submittedName>
</protein>
<feature type="region of interest" description="Disordered" evidence="1">
    <location>
        <begin position="423"/>
        <end position="443"/>
    </location>
</feature>
<dbReference type="AlphaFoldDB" id="A0A409Y6W8"/>
<reference evidence="2 3" key="1">
    <citation type="journal article" date="2018" name="Evol. Lett.">
        <title>Horizontal gene cluster transfer increased hallucinogenic mushroom diversity.</title>
        <authorList>
            <person name="Reynolds H.T."/>
            <person name="Vijayakumar V."/>
            <person name="Gluck-Thaler E."/>
            <person name="Korotkin H.B."/>
            <person name="Matheny P.B."/>
            <person name="Slot J.C."/>
        </authorList>
    </citation>
    <scope>NUCLEOTIDE SEQUENCE [LARGE SCALE GENOMIC DNA]</scope>
    <source>
        <strain evidence="2 3">2629</strain>
    </source>
</reference>
<sequence>MNIEKTTPQTLDRSSGRLQLVDGTLFYSPNNSDILEDYDIPIADTPNGEDCRKIFQPHWSDWPKDTLSRRLGLACSSRWWTSAWGWTAFIPDCDWSPLKELLSSIVSSAPFTDRQHVTTKEKDVVDHLEQAIDVLRHEFSVAVEAQLPEKRPTAYMPDQSTVKLHPHEWLLIWIGLLSSVISETEDEERWDSEILQWQHALRQNMFTSDWINKLMGSVICDQSPSCQRAGTFIDLNRHDKHKLKSLVFRLCNWSVPVWYPWLPEYTNDPLLACLSPLPSQLQDMLDSWTHPTRSLFTLIDEVMSRRQSTPAYQTFFTERATVQSCLRTDEALFHFRRPKDATHFPPDPCAKVFEWIIDDNNCWTRCSLPPSWRHDTLANYGMHQKRYDDIANEWDCWIDATSQRAGFSPLTPCLICPEGSSSSAWHSDRHTSSRCTSQPRSYDPSRFTEQIPYSRLPTIDLDPLSFLPQKESKKFLPLAERYILYIMQRFYGFSHSKKYFPMTSPDIDQGDISRLLHLLGIPLHAVPDTLFERPAMVAAVQFVSKIYTNTLHASEFTLSGDHIANAVFKSRLSCLTVIPPSSTHGTLYMFDFTSKNKTSRPNALWYLTVLTAAHALLVCRLPARFFEREMAIYLTLQGIPFKTLQKASSLLPVPSGCTPSRLIPHRPNDYKFVAGDYTDYMNGTQELLSSPRCARAALMRGGFPWRIAMMYVSLYCVLDGPTGFSSSLEDHFVVKIPGTFEVYVDDALTEIEAALLCGLFHTVKDSGSIRKKLYYPPDDILVGAGINCDRWVTTTEKFFTKWAEGTKTGLDSVDGISAPSTYAEWKAATRPSGLPLPPNVAAVINARASYEESCRVFIDDFVKGRMGKKKDR</sequence>
<dbReference type="InParanoid" id="A0A409Y6W8"/>
<dbReference type="Proteomes" id="UP000284842">
    <property type="component" value="Unassembled WGS sequence"/>
</dbReference>